<comment type="caution">
    <text evidence="1">The sequence shown here is derived from an EMBL/GenBank/DDBJ whole genome shotgun (WGS) entry which is preliminary data.</text>
</comment>
<dbReference type="OrthoDB" id="425956at2759"/>
<dbReference type="AlphaFoldDB" id="A0A812J2L3"/>
<organism evidence="1 2">
    <name type="scientific">Symbiodinium natans</name>
    <dbReference type="NCBI Taxonomy" id="878477"/>
    <lineage>
        <taxon>Eukaryota</taxon>
        <taxon>Sar</taxon>
        <taxon>Alveolata</taxon>
        <taxon>Dinophyceae</taxon>
        <taxon>Suessiales</taxon>
        <taxon>Symbiodiniaceae</taxon>
        <taxon>Symbiodinium</taxon>
    </lineage>
</organism>
<dbReference type="Proteomes" id="UP000604046">
    <property type="component" value="Unassembled WGS sequence"/>
</dbReference>
<gene>
    <name evidence="1" type="ORF">SNAT2548_LOCUS5416</name>
</gene>
<dbReference type="EMBL" id="CAJNDS010000347">
    <property type="protein sequence ID" value="CAE7195613.1"/>
    <property type="molecule type" value="Genomic_DNA"/>
</dbReference>
<proteinExistence type="predicted"/>
<protein>
    <submittedName>
        <fullName evidence="1">Uncharacterized protein</fullName>
    </submittedName>
</protein>
<evidence type="ECO:0000313" key="1">
    <source>
        <dbReference type="EMBL" id="CAE7195613.1"/>
    </source>
</evidence>
<keyword evidence="2" id="KW-1185">Reference proteome</keyword>
<name>A0A812J2L3_9DINO</name>
<evidence type="ECO:0000313" key="2">
    <source>
        <dbReference type="Proteomes" id="UP000604046"/>
    </source>
</evidence>
<sequence length="168" mass="18964">MAANLSARAREIITGNELPVGCQVIALQSEIGYATVKETELCSQGFWHVGVVMRVRHRGSCDLQEIGKHYGFLYALCQDYPDRVPSGFLLTDIWLRLDEKFRGGLVKPAPPDSKVTHAAKEAKRLKKLMGSLRYLYRNGFLDATASLTMYQWQSTNFFQNLQARAMCT</sequence>
<reference evidence="1" key="1">
    <citation type="submission" date="2021-02" db="EMBL/GenBank/DDBJ databases">
        <authorList>
            <person name="Dougan E. K."/>
            <person name="Rhodes N."/>
            <person name="Thang M."/>
            <person name="Chan C."/>
        </authorList>
    </citation>
    <scope>NUCLEOTIDE SEQUENCE</scope>
</reference>
<accession>A0A812J2L3</accession>